<evidence type="ECO:0000313" key="2">
    <source>
        <dbReference type="EMBL" id="EOY05000.1"/>
    </source>
</evidence>
<accession>A0A061EJ00</accession>
<keyword evidence="3" id="KW-1185">Reference proteome</keyword>
<evidence type="ECO:0000256" key="1">
    <source>
        <dbReference type="SAM" id="MobiDB-lite"/>
    </source>
</evidence>
<dbReference type="STRING" id="3641.A0A061EJ00"/>
<dbReference type="Gramene" id="EOY05000">
    <property type="protein sequence ID" value="EOY05000"/>
    <property type="gene ID" value="TCM_020123"/>
</dbReference>
<gene>
    <name evidence="2" type="ORF">TCM_020123</name>
</gene>
<sequence length="73" mass="7987">MPKTRFSFKTLSSSSTIEVPSSDPNPGFKATDNASVPAVRVFKRKKRVKKTVDVVQEIPKAENKGLKPCGLPD</sequence>
<evidence type="ECO:0000313" key="3">
    <source>
        <dbReference type="Proteomes" id="UP000026915"/>
    </source>
</evidence>
<dbReference type="AlphaFoldDB" id="A0A061EJ00"/>
<dbReference type="EMBL" id="CM001882">
    <property type="protein sequence ID" value="EOY05000.1"/>
    <property type="molecule type" value="Genomic_DNA"/>
</dbReference>
<reference evidence="2 3" key="1">
    <citation type="journal article" date="2013" name="Genome Biol.">
        <title>The genome sequence of the most widely cultivated cacao type and its use to identify candidate genes regulating pod color.</title>
        <authorList>
            <person name="Motamayor J.C."/>
            <person name="Mockaitis K."/>
            <person name="Schmutz J."/>
            <person name="Haiminen N."/>
            <person name="Iii D.L."/>
            <person name="Cornejo O."/>
            <person name="Findley S.D."/>
            <person name="Zheng P."/>
            <person name="Utro F."/>
            <person name="Royaert S."/>
            <person name="Saski C."/>
            <person name="Jenkins J."/>
            <person name="Podicheti R."/>
            <person name="Zhao M."/>
            <person name="Scheffler B.E."/>
            <person name="Stack J.C."/>
            <person name="Feltus F.A."/>
            <person name="Mustiga G.M."/>
            <person name="Amores F."/>
            <person name="Phillips W."/>
            <person name="Marelli J.P."/>
            <person name="May G.D."/>
            <person name="Shapiro H."/>
            <person name="Ma J."/>
            <person name="Bustamante C.D."/>
            <person name="Schnell R.J."/>
            <person name="Main D."/>
            <person name="Gilbert D."/>
            <person name="Parida L."/>
            <person name="Kuhn D.N."/>
        </authorList>
    </citation>
    <scope>NUCLEOTIDE SEQUENCE [LARGE SCALE GENOMIC DNA]</scope>
    <source>
        <strain evidence="3">cv. Matina 1-6</strain>
    </source>
</reference>
<feature type="compositionally biased region" description="Polar residues" evidence="1">
    <location>
        <begin position="7"/>
        <end position="24"/>
    </location>
</feature>
<name>A0A061EJ00_THECC</name>
<dbReference type="HOGENOM" id="CLU_2709830_0_0_1"/>
<dbReference type="InParanoid" id="A0A061EJ00"/>
<organism evidence="2 3">
    <name type="scientific">Theobroma cacao</name>
    <name type="common">Cacao</name>
    <name type="synonym">Cocoa</name>
    <dbReference type="NCBI Taxonomy" id="3641"/>
    <lineage>
        <taxon>Eukaryota</taxon>
        <taxon>Viridiplantae</taxon>
        <taxon>Streptophyta</taxon>
        <taxon>Embryophyta</taxon>
        <taxon>Tracheophyta</taxon>
        <taxon>Spermatophyta</taxon>
        <taxon>Magnoliopsida</taxon>
        <taxon>eudicotyledons</taxon>
        <taxon>Gunneridae</taxon>
        <taxon>Pentapetalae</taxon>
        <taxon>rosids</taxon>
        <taxon>malvids</taxon>
        <taxon>Malvales</taxon>
        <taxon>Malvaceae</taxon>
        <taxon>Byttnerioideae</taxon>
        <taxon>Theobroma</taxon>
    </lineage>
</organism>
<proteinExistence type="predicted"/>
<dbReference type="Proteomes" id="UP000026915">
    <property type="component" value="Chromosome 4"/>
</dbReference>
<protein>
    <submittedName>
        <fullName evidence="2">Uncharacterized protein</fullName>
    </submittedName>
</protein>
<feature type="region of interest" description="Disordered" evidence="1">
    <location>
        <begin position="1"/>
        <end position="32"/>
    </location>
</feature>